<dbReference type="Gene3D" id="3.40.50.300">
    <property type="entry name" value="P-loop containing nucleotide triphosphate hydrolases"/>
    <property type="match status" value="1"/>
</dbReference>
<dbReference type="PROSITE" id="PS50893">
    <property type="entry name" value="ABC_TRANSPORTER_2"/>
    <property type="match status" value="1"/>
</dbReference>
<keyword evidence="2" id="KW-0547">Nucleotide-binding</keyword>
<dbReference type="CDD" id="cd03293">
    <property type="entry name" value="ABC_NrtD_SsuB_transporters"/>
    <property type="match status" value="1"/>
</dbReference>
<sequence>MSGKTMLHMEDVYVSYQDRQKRENLILNDIDFKVSEGEFITVVGPSGCGKSTLLRLILGAERPTRGKVLLDDREIETPDRHRGIVFQKYSLFPHLTVLENIVFGLNARDPSLLRRFWRPFRFRERRARHLDEARSYLDRIGLAGSAHKFPHELSGGMRQRVAIAQSLIMKPRILLMDEPFGALDHATRMEMQLFILEQWEAHGMTIFFVTHDLEEACFLGSRVVVLSQYYQTDAGPGQGAKIVGDLAVPGAHPKPTDFLYSPEMGQLVARIREEGLDPDYLQHIRDFNLTHRDAFRTVNEREWKQDACEKPA</sequence>
<keyword evidence="3 5" id="KW-0067">ATP-binding</keyword>
<evidence type="ECO:0000313" key="6">
    <source>
        <dbReference type="Proteomes" id="UP000663929"/>
    </source>
</evidence>
<keyword evidence="1" id="KW-0813">Transport</keyword>
<dbReference type="AlphaFoldDB" id="A0A8A4TS48"/>
<keyword evidence="6" id="KW-1185">Reference proteome</keyword>
<gene>
    <name evidence="5" type="ORF">J3U87_05215</name>
</gene>
<dbReference type="GO" id="GO:0005524">
    <property type="term" value="F:ATP binding"/>
    <property type="evidence" value="ECO:0007669"/>
    <property type="project" value="UniProtKB-KW"/>
</dbReference>
<dbReference type="SUPFAM" id="SSF52540">
    <property type="entry name" value="P-loop containing nucleoside triphosphate hydrolases"/>
    <property type="match status" value="1"/>
</dbReference>
<dbReference type="EMBL" id="CP071793">
    <property type="protein sequence ID" value="QTD51851.1"/>
    <property type="molecule type" value="Genomic_DNA"/>
</dbReference>
<name>A0A8A4TS48_SULCO</name>
<dbReference type="PROSITE" id="PS00211">
    <property type="entry name" value="ABC_TRANSPORTER_1"/>
    <property type="match status" value="1"/>
</dbReference>
<dbReference type="PANTHER" id="PTHR42788:SF13">
    <property type="entry name" value="ALIPHATIC SULFONATES IMPORT ATP-BINDING PROTEIN SSUB"/>
    <property type="match status" value="1"/>
</dbReference>
<evidence type="ECO:0000256" key="1">
    <source>
        <dbReference type="ARBA" id="ARBA00022448"/>
    </source>
</evidence>
<evidence type="ECO:0000256" key="2">
    <source>
        <dbReference type="ARBA" id="ARBA00022741"/>
    </source>
</evidence>
<dbReference type="InterPro" id="IPR027417">
    <property type="entry name" value="P-loop_NTPase"/>
</dbReference>
<dbReference type="InterPro" id="IPR017871">
    <property type="entry name" value="ABC_transporter-like_CS"/>
</dbReference>
<proteinExistence type="predicted"/>
<dbReference type="InterPro" id="IPR003593">
    <property type="entry name" value="AAA+_ATPase"/>
</dbReference>
<evidence type="ECO:0000313" key="5">
    <source>
        <dbReference type="EMBL" id="QTD51851.1"/>
    </source>
</evidence>
<dbReference type="RefSeq" id="WP_237381970.1">
    <property type="nucleotide sequence ID" value="NZ_CP071793.1"/>
</dbReference>
<dbReference type="InterPro" id="IPR050166">
    <property type="entry name" value="ABC_transporter_ATP-bind"/>
</dbReference>
<protein>
    <submittedName>
        <fullName evidence="5">ABC transporter ATP-binding protein</fullName>
    </submittedName>
</protein>
<dbReference type="Pfam" id="PF00005">
    <property type="entry name" value="ABC_tran"/>
    <property type="match status" value="1"/>
</dbReference>
<evidence type="ECO:0000256" key="3">
    <source>
        <dbReference type="ARBA" id="ARBA00022840"/>
    </source>
</evidence>
<dbReference type="Proteomes" id="UP000663929">
    <property type="component" value="Chromosome"/>
</dbReference>
<reference evidence="5" key="1">
    <citation type="submission" date="2021-03" db="EMBL/GenBank/DDBJ databases">
        <title>Acanthopleuribacteraceae sp. M133.</title>
        <authorList>
            <person name="Wang G."/>
        </authorList>
    </citation>
    <scope>NUCLEOTIDE SEQUENCE</scope>
    <source>
        <strain evidence="5">M133</strain>
    </source>
</reference>
<organism evidence="5 6">
    <name type="scientific">Sulfidibacter corallicola</name>
    <dbReference type="NCBI Taxonomy" id="2818388"/>
    <lineage>
        <taxon>Bacteria</taxon>
        <taxon>Pseudomonadati</taxon>
        <taxon>Acidobacteriota</taxon>
        <taxon>Holophagae</taxon>
        <taxon>Acanthopleuribacterales</taxon>
        <taxon>Acanthopleuribacteraceae</taxon>
        <taxon>Sulfidibacter</taxon>
    </lineage>
</organism>
<feature type="domain" description="ABC transporter" evidence="4">
    <location>
        <begin position="7"/>
        <end position="253"/>
    </location>
</feature>
<dbReference type="KEGG" id="scor:J3U87_05215"/>
<dbReference type="PANTHER" id="PTHR42788">
    <property type="entry name" value="TAURINE IMPORT ATP-BINDING PROTEIN-RELATED"/>
    <property type="match status" value="1"/>
</dbReference>
<dbReference type="GO" id="GO:0016887">
    <property type="term" value="F:ATP hydrolysis activity"/>
    <property type="evidence" value="ECO:0007669"/>
    <property type="project" value="InterPro"/>
</dbReference>
<evidence type="ECO:0000259" key="4">
    <source>
        <dbReference type="PROSITE" id="PS50893"/>
    </source>
</evidence>
<accession>A0A8A4TS48</accession>
<dbReference type="SMART" id="SM00382">
    <property type="entry name" value="AAA"/>
    <property type="match status" value="1"/>
</dbReference>
<dbReference type="InterPro" id="IPR003439">
    <property type="entry name" value="ABC_transporter-like_ATP-bd"/>
</dbReference>